<dbReference type="InterPro" id="IPR024740">
    <property type="entry name" value="Hen1_N"/>
</dbReference>
<name>A0A0A3IBI5_9BACI</name>
<comment type="similarity">
    <text evidence="2">Belongs to the methyltransferase superfamily. HEN1 family.</text>
</comment>
<dbReference type="GO" id="GO:0003723">
    <property type="term" value="F:RNA binding"/>
    <property type="evidence" value="ECO:0007669"/>
    <property type="project" value="UniProtKB-KW"/>
</dbReference>
<accession>A0A0A3IBI5</accession>
<keyword evidence="7" id="KW-0479">Metal-binding</keyword>
<dbReference type="Proteomes" id="UP000030437">
    <property type="component" value="Unassembled WGS sequence"/>
</dbReference>
<organism evidence="15 16">
    <name type="scientific">Lysinibacillus odysseyi 34hs-1 = NBRC 100172</name>
    <dbReference type="NCBI Taxonomy" id="1220589"/>
    <lineage>
        <taxon>Bacteria</taxon>
        <taxon>Bacillati</taxon>
        <taxon>Bacillota</taxon>
        <taxon>Bacilli</taxon>
        <taxon>Bacillales</taxon>
        <taxon>Bacillaceae</taxon>
        <taxon>Lysinibacillus</taxon>
    </lineage>
</organism>
<dbReference type="SUPFAM" id="SSF53335">
    <property type="entry name" value="S-adenosyl-L-methionine-dependent methyltransferases"/>
    <property type="match status" value="1"/>
</dbReference>
<keyword evidence="5 15" id="KW-0808">Transferase</keyword>
<dbReference type="Pfam" id="PF12623">
    <property type="entry name" value="Hen1_L"/>
    <property type="match status" value="1"/>
</dbReference>
<dbReference type="PANTHER" id="PTHR21404:SF3">
    <property type="entry name" value="SMALL RNA 2'-O-METHYLTRANSFERASE"/>
    <property type="match status" value="1"/>
</dbReference>
<dbReference type="OrthoDB" id="626362at2"/>
<keyword evidence="16" id="KW-1185">Reference proteome</keyword>
<evidence type="ECO:0000256" key="6">
    <source>
        <dbReference type="ARBA" id="ARBA00022691"/>
    </source>
</evidence>
<dbReference type="Gene3D" id="3.30.1610.20">
    <property type="entry name" value="Hen1, N-terminal domain"/>
    <property type="match status" value="1"/>
</dbReference>
<dbReference type="EMBL" id="JPVP01000060">
    <property type="protein sequence ID" value="KGR82141.1"/>
    <property type="molecule type" value="Genomic_DNA"/>
</dbReference>
<keyword evidence="9" id="KW-0694">RNA-binding</keyword>
<dbReference type="EC" id="2.1.1.386" evidence="11"/>
<evidence type="ECO:0000313" key="16">
    <source>
        <dbReference type="Proteomes" id="UP000030437"/>
    </source>
</evidence>
<dbReference type="GO" id="GO:0046872">
    <property type="term" value="F:metal ion binding"/>
    <property type="evidence" value="ECO:0007669"/>
    <property type="project" value="UniProtKB-KW"/>
</dbReference>
<proteinExistence type="inferred from homology"/>
<dbReference type="AlphaFoldDB" id="A0A0A3IBI5"/>
<keyword evidence="4 15" id="KW-0489">Methyltransferase</keyword>
<dbReference type="InterPro" id="IPR013216">
    <property type="entry name" value="Methyltransf_11"/>
</dbReference>
<evidence type="ECO:0000256" key="9">
    <source>
        <dbReference type="ARBA" id="ARBA00022884"/>
    </source>
</evidence>
<evidence type="ECO:0000259" key="13">
    <source>
        <dbReference type="Pfam" id="PF08241"/>
    </source>
</evidence>
<evidence type="ECO:0000256" key="10">
    <source>
        <dbReference type="ARBA" id="ARBA00023158"/>
    </source>
</evidence>
<dbReference type="eggNOG" id="COG2227">
    <property type="taxonomic scope" value="Bacteria"/>
</dbReference>
<dbReference type="GO" id="GO:0090486">
    <property type="term" value="F:small RNA 2'-O-methyltransferase activity"/>
    <property type="evidence" value="ECO:0007669"/>
    <property type="project" value="UniProtKB-EC"/>
</dbReference>
<keyword evidence="8" id="KW-0460">Magnesium</keyword>
<protein>
    <recommendedName>
        <fullName evidence="3">Small RNA 2'-O-methyltransferase</fullName>
        <ecNumber evidence="11">2.1.1.386</ecNumber>
    </recommendedName>
</protein>
<gene>
    <name evidence="15" type="ORF">CD32_22925</name>
</gene>
<reference evidence="15 16" key="1">
    <citation type="submission" date="2014-02" db="EMBL/GenBank/DDBJ databases">
        <title>Draft genome sequence of Lysinibacillus odysseyi NBRC 100172.</title>
        <authorList>
            <person name="Zhang F."/>
            <person name="Wang G."/>
            <person name="Zhang L."/>
        </authorList>
    </citation>
    <scope>NUCLEOTIDE SEQUENCE [LARGE SCALE GENOMIC DNA]</scope>
    <source>
        <strain evidence="15 16">NBRC 100172</strain>
    </source>
</reference>
<evidence type="ECO:0000256" key="1">
    <source>
        <dbReference type="ARBA" id="ARBA00001946"/>
    </source>
</evidence>
<dbReference type="InterPro" id="IPR026610">
    <property type="entry name" value="Hen1"/>
</dbReference>
<evidence type="ECO:0000256" key="12">
    <source>
        <dbReference type="ARBA" id="ARBA00048418"/>
    </source>
</evidence>
<evidence type="ECO:0000256" key="8">
    <source>
        <dbReference type="ARBA" id="ARBA00022842"/>
    </source>
</evidence>
<evidence type="ECO:0000256" key="5">
    <source>
        <dbReference type="ARBA" id="ARBA00022679"/>
    </source>
</evidence>
<evidence type="ECO:0000256" key="4">
    <source>
        <dbReference type="ARBA" id="ARBA00022603"/>
    </source>
</evidence>
<comment type="cofactor">
    <cofactor evidence="1">
        <name>Mg(2+)</name>
        <dbReference type="ChEBI" id="CHEBI:18420"/>
    </cofactor>
</comment>
<dbReference type="GO" id="GO:0008757">
    <property type="term" value="F:S-adenosylmethionine-dependent methyltransferase activity"/>
    <property type="evidence" value="ECO:0007669"/>
    <property type="project" value="InterPro"/>
</dbReference>
<evidence type="ECO:0000259" key="14">
    <source>
        <dbReference type="Pfam" id="PF12623"/>
    </source>
</evidence>
<feature type="domain" description="Hen1 N-terminal" evidence="14">
    <location>
        <begin position="1"/>
        <end position="222"/>
    </location>
</feature>
<dbReference type="GO" id="GO:0001510">
    <property type="term" value="P:RNA methylation"/>
    <property type="evidence" value="ECO:0007669"/>
    <property type="project" value="InterPro"/>
</dbReference>
<dbReference type="RefSeq" id="WP_036159358.1">
    <property type="nucleotide sequence ID" value="NZ_AVCX01000001.1"/>
</dbReference>
<keyword evidence="6" id="KW-0949">S-adenosyl-L-methionine</keyword>
<dbReference type="Pfam" id="PF08241">
    <property type="entry name" value="Methyltransf_11"/>
    <property type="match status" value="1"/>
</dbReference>
<evidence type="ECO:0000313" key="15">
    <source>
        <dbReference type="EMBL" id="KGR82141.1"/>
    </source>
</evidence>
<dbReference type="InterPro" id="IPR038546">
    <property type="entry name" value="Hen1_N_sf"/>
</dbReference>
<dbReference type="GO" id="GO:0031047">
    <property type="term" value="P:regulatory ncRNA-mediated gene silencing"/>
    <property type="evidence" value="ECO:0007669"/>
    <property type="project" value="UniProtKB-KW"/>
</dbReference>
<feature type="domain" description="Methyltransferase type 11" evidence="13">
    <location>
        <begin position="254"/>
        <end position="333"/>
    </location>
</feature>
<evidence type="ECO:0000256" key="2">
    <source>
        <dbReference type="ARBA" id="ARBA00009026"/>
    </source>
</evidence>
<evidence type="ECO:0000256" key="3">
    <source>
        <dbReference type="ARBA" id="ARBA00021330"/>
    </source>
</evidence>
<dbReference type="Gene3D" id="3.40.50.150">
    <property type="entry name" value="Vaccinia Virus protein VP39"/>
    <property type="match status" value="1"/>
</dbReference>
<keyword evidence="10" id="KW-0943">RNA-mediated gene silencing</keyword>
<dbReference type="STRING" id="1220589.CD32_22925"/>
<evidence type="ECO:0000256" key="11">
    <source>
        <dbReference type="ARBA" id="ARBA00035025"/>
    </source>
</evidence>
<dbReference type="PANTHER" id="PTHR21404">
    <property type="entry name" value="HEN1"/>
    <property type="match status" value="1"/>
</dbReference>
<dbReference type="InterPro" id="IPR029063">
    <property type="entry name" value="SAM-dependent_MTases_sf"/>
</dbReference>
<evidence type="ECO:0000256" key="7">
    <source>
        <dbReference type="ARBA" id="ARBA00022723"/>
    </source>
</evidence>
<comment type="catalytic activity">
    <reaction evidence="12">
        <text>small RNA 3'-end nucleotide + S-adenosyl-L-methionine = small RNA 3'-end 2'-O-methylnucleotide + S-adenosyl-L-homocysteine + H(+)</text>
        <dbReference type="Rhea" id="RHEA:37887"/>
        <dbReference type="Rhea" id="RHEA-COMP:10415"/>
        <dbReference type="Rhea" id="RHEA-COMP:10416"/>
        <dbReference type="ChEBI" id="CHEBI:15378"/>
        <dbReference type="ChEBI" id="CHEBI:57856"/>
        <dbReference type="ChEBI" id="CHEBI:59789"/>
        <dbReference type="ChEBI" id="CHEBI:74896"/>
        <dbReference type="ChEBI" id="CHEBI:74898"/>
        <dbReference type="EC" id="2.1.1.386"/>
    </reaction>
</comment>
<sequence>MQLSIYTKTPDARAVSYLLAKNPNNVYERYSKNHAVRFVYHTMTDDELYATIFVTPDALSLVNDEQAYDITHYINDREFAVSTIFLSLIRSALGTALNGKPKEEYEKYVSQHFPFTFEVGPVATSMSDEDIRLLWEPLGYEVAIQGISEHKRARFLTLTNSITLQRALQQLFILIPVMDDYKHYFIDEKEQERLQRYGEGWLEGHPLRDMIYKKALRFRHLLDEAPKEKRVSLNTQRYEAIVKQVEKLPHRFVVDMGAGEGKLTEQLAQLKTIDALYAIDPSNTALLKMKKRFSETDFAVAPTIQWGSLYYEDADLRDADVFILCEVIEHINEDRLMPIMTLITDNYTPKNIIITTPNAEYNTVYELEEMRHDDHRFEWTREQFQAWCKAAAPGYDLHFEGIGEKHAVFGTPTQMCVMTRRD</sequence>
<comment type="caution">
    <text evidence="15">The sequence shown here is derived from an EMBL/GenBank/DDBJ whole genome shotgun (WGS) entry which is preliminary data.</text>
</comment>